<name>A0A7W9WYX7_9BURK</name>
<dbReference type="NCBIfam" id="TIGR00229">
    <property type="entry name" value="sensory_box"/>
    <property type="match status" value="1"/>
</dbReference>
<dbReference type="CDD" id="cd01948">
    <property type="entry name" value="EAL"/>
    <property type="match status" value="1"/>
</dbReference>
<sequence length="773" mass="83875">MTDLADIAQWRVRIFASLMSTLRILAIIGVVPSAALAVYRGALAVALMDAVALAWILVICRIKKLDYKWRALNYLVMLFSAAVCTMMTVGPLGLLYLLAAPVMSVILLGVRAGLVMVALGATSMMLLGLTGLSHFPIDNADANSFGTVAIFTLNYACVGAFITLTCGKLLKGLSASLDGQRFVAEALVERQAALSASNDDLRLTSAALAGLNDMVLIAKVAPEGSPKHPVIFANAAFERRSGYRSDEIIGRSMRVLHGRDSEAAVVDKIALAMARQEPVSGELIHYTKFGEPCWIEVEMVPFANQSREVTHWVAVGRDITERRRSADAIHQLAFFDVLTGLPNRRLLMERLDLMVARTHAGDSMGAVLYIDLDNFKHVNDARGHATGDAVLRHIAACLSRAVHPKDTVARLGGDEFVVLVEHLDCATKSATHAALALAGRVRAAMTEGVHIDGQLYQLTGSIGIALPTRPGHTVPDLLREADTAMYHAKDNGRNGVALFEPGMLAEAENKLILERDLAHAIANDELALHLQLQVDHDGTPIGAEALLRWRRADGVLVPPDVFIPVAEASGQIVALGAWVLRQACLTWRELDRVGHALPLSINISPRQFREPDFVSQAKAIIGASGVPPQQLIFEVTEGLLVDDLDLTIARMNELAQFGIRFSIDDFGTGYSNLAYLRRMPLYELKIDKSFMRDMPHDINGTAIVQSILAMAGHLKLRVVAEGIETAEQAHFLTEHGGPCMQGYLFCRPMALANLLERMMASRQALAALEAVAS</sequence>
<dbReference type="SMART" id="SM00086">
    <property type="entry name" value="PAC"/>
    <property type="match status" value="1"/>
</dbReference>
<dbReference type="Pfam" id="PF20969">
    <property type="entry name" value="MASE11"/>
    <property type="match status" value="1"/>
</dbReference>
<evidence type="ECO:0000259" key="2">
    <source>
        <dbReference type="PROSITE" id="PS50112"/>
    </source>
</evidence>
<dbReference type="PROSITE" id="PS50887">
    <property type="entry name" value="GGDEF"/>
    <property type="match status" value="1"/>
</dbReference>
<dbReference type="InterPro" id="IPR001610">
    <property type="entry name" value="PAC"/>
</dbReference>
<evidence type="ECO:0000259" key="4">
    <source>
        <dbReference type="PROSITE" id="PS50883"/>
    </source>
</evidence>
<feature type="domain" description="GGDEF" evidence="5">
    <location>
        <begin position="363"/>
        <end position="501"/>
    </location>
</feature>
<dbReference type="SMART" id="SM00267">
    <property type="entry name" value="GGDEF"/>
    <property type="match status" value="1"/>
</dbReference>
<keyword evidence="7" id="KW-1185">Reference proteome</keyword>
<dbReference type="CDD" id="cd01949">
    <property type="entry name" value="GGDEF"/>
    <property type="match status" value="1"/>
</dbReference>
<dbReference type="InterPro" id="IPR052155">
    <property type="entry name" value="Biofilm_reg_signaling"/>
</dbReference>
<dbReference type="PANTHER" id="PTHR44757">
    <property type="entry name" value="DIGUANYLATE CYCLASE DGCP"/>
    <property type="match status" value="1"/>
</dbReference>
<feature type="domain" description="PAS" evidence="2">
    <location>
        <begin position="230"/>
        <end position="262"/>
    </location>
</feature>
<feature type="domain" description="PAC" evidence="3">
    <location>
        <begin position="277"/>
        <end position="331"/>
    </location>
</feature>
<comment type="caution">
    <text evidence="6">The sequence shown here is derived from an EMBL/GenBank/DDBJ whole genome shotgun (WGS) entry which is preliminary data.</text>
</comment>
<dbReference type="InterPro" id="IPR043128">
    <property type="entry name" value="Rev_trsase/Diguanyl_cyclase"/>
</dbReference>
<dbReference type="GO" id="GO:0003824">
    <property type="term" value="F:catalytic activity"/>
    <property type="evidence" value="ECO:0007669"/>
    <property type="project" value="UniProtKB-ARBA"/>
</dbReference>
<dbReference type="RefSeq" id="WP_183552791.1">
    <property type="nucleotide sequence ID" value="NZ_JACHBX010000001.1"/>
</dbReference>
<reference evidence="6 7" key="1">
    <citation type="submission" date="2020-08" db="EMBL/GenBank/DDBJ databases">
        <title>The Agave Microbiome: Exploring the role of microbial communities in plant adaptations to desert environments.</title>
        <authorList>
            <person name="Partida-Martinez L.P."/>
        </authorList>
    </citation>
    <scope>NUCLEOTIDE SEQUENCE [LARGE SCALE GENOMIC DNA]</scope>
    <source>
        <strain evidence="6 7">AT3.2</strain>
    </source>
</reference>
<dbReference type="Gene3D" id="3.30.70.270">
    <property type="match status" value="1"/>
</dbReference>
<gene>
    <name evidence="6" type="ORF">HD842_001507</name>
</gene>
<dbReference type="InterPro" id="IPR029787">
    <property type="entry name" value="Nucleotide_cyclase"/>
</dbReference>
<dbReference type="SUPFAM" id="SSF141868">
    <property type="entry name" value="EAL domain-like"/>
    <property type="match status" value="1"/>
</dbReference>
<feature type="transmembrane region" description="Helical" evidence="1">
    <location>
        <begin position="12"/>
        <end position="31"/>
    </location>
</feature>
<keyword evidence="1" id="KW-0472">Membrane</keyword>
<dbReference type="InterPro" id="IPR035919">
    <property type="entry name" value="EAL_sf"/>
</dbReference>
<dbReference type="SMART" id="SM00052">
    <property type="entry name" value="EAL"/>
    <property type="match status" value="1"/>
</dbReference>
<feature type="transmembrane region" description="Helical" evidence="1">
    <location>
        <begin position="144"/>
        <end position="164"/>
    </location>
</feature>
<dbReference type="PROSITE" id="PS50112">
    <property type="entry name" value="PAS"/>
    <property type="match status" value="1"/>
</dbReference>
<feature type="transmembrane region" description="Helical" evidence="1">
    <location>
        <begin position="105"/>
        <end position="132"/>
    </location>
</feature>
<dbReference type="NCBIfam" id="TIGR00254">
    <property type="entry name" value="GGDEF"/>
    <property type="match status" value="1"/>
</dbReference>
<feature type="transmembrane region" description="Helical" evidence="1">
    <location>
        <begin position="37"/>
        <end position="60"/>
    </location>
</feature>
<keyword evidence="1" id="KW-0812">Transmembrane</keyword>
<dbReference type="InterPro" id="IPR000700">
    <property type="entry name" value="PAS-assoc_C"/>
</dbReference>
<evidence type="ECO:0000313" key="7">
    <source>
        <dbReference type="Proteomes" id="UP000540787"/>
    </source>
</evidence>
<dbReference type="EMBL" id="JACHBX010000001">
    <property type="protein sequence ID" value="MBB6133396.1"/>
    <property type="molecule type" value="Genomic_DNA"/>
</dbReference>
<dbReference type="SUPFAM" id="SSF55785">
    <property type="entry name" value="PYP-like sensor domain (PAS domain)"/>
    <property type="match status" value="1"/>
</dbReference>
<dbReference type="Gene3D" id="3.30.450.20">
    <property type="entry name" value="PAS domain"/>
    <property type="match status" value="1"/>
</dbReference>
<evidence type="ECO:0000259" key="5">
    <source>
        <dbReference type="PROSITE" id="PS50887"/>
    </source>
</evidence>
<dbReference type="InterPro" id="IPR000014">
    <property type="entry name" value="PAS"/>
</dbReference>
<dbReference type="InterPro" id="IPR000160">
    <property type="entry name" value="GGDEF_dom"/>
</dbReference>
<dbReference type="PROSITE" id="PS50113">
    <property type="entry name" value="PAC"/>
    <property type="match status" value="1"/>
</dbReference>
<evidence type="ECO:0000313" key="6">
    <source>
        <dbReference type="EMBL" id="MBB6133396.1"/>
    </source>
</evidence>
<dbReference type="Pfam" id="PF00990">
    <property type="entry name" value="GGDEF"/>
    <property type="match status" value="1"/>
</dbReference>
<feature type="transmembrane region" description="Helical" evidence="1">
    <location>
        <begin position="72"/>
        <end position="99"/>
    </location>
</feature>
<dbReference type="AlphaFoldDB" id="A0A7W9WYX7"/>
<dbReference type="InterPro" id="IPR035965">
    <property type="entry name" value="PAS-like_dom_sf"/>
</dbReference>
<protein>
    <submittedName>
        <fullName evidence="6">Diguanylate cyclase (GGDEF)-like protein/PAS domain S-box-containing protein</fullName>
    </submittedName>
</protein>
<evidence type="ECO:0000259" key="3">
    <source>
        <dbReference type="PROSITE" id="PS50113"/>
    </source>
</evidence>
<dbReference type="InterPro" id="IPR001633">
    <property type="entry name" value="EAL_dom"/>
</dbReference>
<accession>A0A7W9WYX7</accession>
<dbReference type="SUPFAM" id="SSF55073">
    <property type="entry name" value="Nucleotide cyclase"/>
    <property type="match status" value="1"/>
</dbReference>
<dbReference type="Proteomes" id="UP000540787">
    <property type="component" value="Unassembled WGS sequence"/>
</dbReference>
<dbReference type="FunFam" id="3.30.70.270:FF:000001">
    <property type="entry name" value="Diguanylate cyclase domain protein"/>
    <property type="match status" value="1"/>
</dbReference>
<dbReference type="InterPro" id="IPR048437">
    <property type="entry name" value="MASE11"/>
</dbReference>
<feature type="domain" description="EAL" evidence="4">
    <location>
        <begin position="510"/>
        <end position="762"/>
    </location>
</feature>
<keyword evidence="1" id="KW-1133">Transmembrane helix</keyword>
<dbReference type="PANTHER" id="PTHR44757:SF2">
    <property type="entry name" value="BIOFILM ARCHITECTURE MAINTENANCE PROTEIN MBAA"/>
    <property type="match status" value="1"/>
</dbReference>
<dbReference type="Pfam" id="PF00563">
    <property type="entry name" value="EAL"/>
    <property type="match status" value="1"/>
</dbReference>
<organism evidence="6 7">
    <name type="scientific">Massilia aurea</name>
    <dbReference type="NCBI Taxonomy" id="373040"/>
    <lineage>
        <taxon>Bacteria</taxon>
        <taxon>Pseudomonadati</taxon>
        <taxon>Pseudomonadota</taxon>
        <taxon>Betaproteobacteria</taxon>
        <taxon>Burkholderiales</taxon>
        <taxon>Oxalobacteraceae</taxon>
        <taxon>Telluria group</taxon>
        <taxon>Massilia</taxon>
    </lineage>
</organism>
<dbReference type="CDD" id="cd00130">
    <property type="entry name" value="PAS"/>
    <property type="match status" value="1"/>
</dbReference>
<dbReference type="Pfam" id="PF13426">
    <property type="entry name" value="PAS_9"/>
    <property type="match status" value="1"/>
</dbReference>
<dbReference type="Gene3D" id="3.20.20.450">
    <property type="entry name" value="EAL domain"/>
    <property type="match status" value="1"/>
</dbReference>
<proteinExistence type="predicted"/>
<dbReference type="PROSITE" id="PS50883">
    <property type="entry name" value="EAL"/>
    <property type="match status" value="1"/>
</dbReference>
<evidence type="ECO:0000256" key="1">
    <source>
        <dbReference type="SAM" id="Phobius"/>
    </source>
</evidence>